<reference evidence="1 2" key="1">
    <citation type="submission" date="2013-02" db="EMBL/GenBank/DDBJ databases">
        <title>The complete genome sequence of Corynebacterium callunae DSM 20147.</title>
        <authorList>
            <person name="Ruckert C."/>
            <person name="Albersmeier A."/>
            <person name="Kalinowski J."/>
        </authorList>
    </citation>
    <scope>NUCLEOTIDE SEQUENCE [LARGE SCALE GENOMIC DNA]</scope>
    <source>
        <strain evidence="1 2">DSM 20147</strain>
    </source>
</reference>
<evidence type="ECO:0000313" key="2">
    <source>
        <dbReference type="Proteomes" id="UP000011760"/>
    </source>
</evidence>
<dbReference type="AlphaFoldDB" id="M1UN34"/>
<name>M1UN34_9CORY</name>
<dbReference type="STRING" id="1121353.H924_11055"/>
<gene>
    <name evidence="1" type="ORF">H924_11055</name>
</gene>
<dbReference type="KEGG" id="ccn:H924_11055"/>
<dbReference type="EMBL" id="CP004354">
    <property type="protein sequence ID" value="AGG67639.1"/>
    <property type="molecule type" value="Genomic_DNA"/>
</dbReference>
<dbReference type="PATRIC" id="fig|1121353.3.peg.2260"/>
<organism evidence="1 2">
    <name type="scientific">Corynebacterium callunae DSM 20147</name>
    <dbReference type="NCBI Taxonomy" id="1121353"/>
    <lineage>
        <taxon>Bacteria</taxon>
        <taxon>Bacillati</taxon>
        <taxon>Actinomycetota</taxon>
        <taxon>Actinomycetes</taxon>
        <taxon>Mycobacteriales</taxon>
        <taxon>Corynebacteriaceae</taxon>
        <taxon>Corynebacterium</taxon>
    </lineage>
</organism>
<dbReference type="Proteomes" id="UP000011760">
    <property type="component" value="Chromosome"/>
</dbReference>
<dbReference type="RefSeq" id="WP_015652065.1">
    <property type="nucleotide sequence ID" value="NC_020506.1"/>
</dbReference>
<evidence type="ECO:0000313" key="1">
    <source>
        <dbReference type="EMBL" id="AGG67639.1"/>
    </source>
</evidence>
<proteinExistence type="predicted"/>
<protein>
    <submittedName>
        <fullName evidence="1">Uncharacterized protein</fullName>
    </submittedName>
</protein>
<dbReference type="HOGENOM" id="CLU_1465863_0_0_11"/>
<sequence>MLEWEILEVGLEDEEHHPLYVVTLGYGESQTREKVQEILRKKLDVSLPKTPAYAEMKLFLDPVAGHASVVEITVSGEEITTSLLRTLPLSKVVSEAIEFIQEQKKEQFALPGFQEIEVTADDRKQWPRGDKKRVSVLVADIFNHAKALRIPPIPEIAKRFEVSNRTASRMVAYSREIGDLPTVS</sequence>
<keyword evidence="2" id="KW-1185">Reference proteome</keyword>
<accession>M1UN34</accession>